<evidence type="ECO:0000256" key="11">
    <source>
        <dbReference type="SAM" id="MobiDB-lite"/>
    </source>
</evidence>
<evidence type="ECO:0000313" key="13">
    <source>
        <dbReference type="EMBL" id="KAL1587092.1"/>
    </source>
</evidence>
<evidence type="ECO:0000256" key="6">
    <source>
        <dbReference type="ARBA" id="ARBA00022801"/>
    </source>
</evidence>
<evidence type="ECO:0000256" key="9">
    <source>
        <dbReference type="ARBA" id="ARBA00023316"/>
    </source>
</evidence>
<dbReference type="AlphaFoldDB" id="A0AB34KTF2"/>
<keyword evidence="6" id="KW-0378">Hydrolase</keyword>
<comment type="similarity">
    <text evidence="2 10">Belongs to the glycosyl hydrolase 17 family.</text>
</comment>
<dbReference type="GeneID" id="96005731"/>
<evidence type="ECO:0000256" key="8">
    <source>
        <dbReference type="ARBA" id="ARBA00023295"/>
    </source>
</evidence>
<evidence type="ECO:0000256" key="1">
    <source>
        <dbReference type="ARBA" id="ARBA00004191"/>
    </source>
</evidence>
<dbReference type="FunFam" id="3.20.20.80:FF:000111">
    <property type="entry name" value="Soluble cell wall protein"/>
    <property type="match status" value="1"/>
</dbReference>
<dbReference type="GO" id="GO:0071555">
    <property type="term" value="P:cell wall organization"/>
    <property type="evidence" value="ECO:0007669"/>
    <property type="project" value="UniProtKB-KW"/>
</dbReference>
<dbReference type="GO" id="GO:0005975">
    <property type="term" value="P:carbohydrate metabolic process"/>
    <property type="evidence" value="ECO:0007669"/>
    <property type="project" value="InterPro"/>
</dbReference>
<gene>
    <name evidence="13" type="ORF">WHR41_04287</name>
</gene>
<keyword evidence="14" id="KW-1185">Reference proteome</keyword>
<dbReference type="GO" id="GO:0042973">
    <property type="term" value="F:glucan endo-1,3-beta-D-glucosidase activity"/>
    <property type="evidence" value="ECO:0007669"/>
    <property type="project" value="TreeGrafter"/>
</dbReference>
<dbReference type="InterPro" id="IPR050732">
    <property type="entry name" value="Beta-glucan_modifiers"/>
</dbReference>
<feature type="compositionally biased region" description="Low complexity" evidence="11">
    <location>
        <begin position="91"/>
        <end position="126"/>
    </location>
</feature>
<dbReference type="EMBL" id="JAAQHG020000011">
    <property type="protein sequence ID" value="KAL1587092.1"/>
    <property type="molecule type" value="Genomic_DNA"/>
</dbReference>
<feature type="compositionally biased region" description="Low complexity" evidence="11">
    <location>
        <begin position="64"/>
        <end position="83"/>
    </location>
</feature>
<organism evidence="13 14">
    <name type="scientific">Cladosporium halotolerans</name>
    <dbReference type="NCBI Taxonomy" id="1052096"/>
    <lineage>
        <taxon>Eukaryota</taxon>
        <taxon>Fungi</taxon>
        <taxon>Dikarya</taxon>
        <taxon>Ascomycota</taxon>
        <taxon>Pezizomycotina</taxon>
        <taxon>Dothideomycetes</taxon>
        <taxon>Dothideomycetidae</taxon>
        <taxon>Cladosporiales</taxon>
        <taxon>Cladosporiaceae</taxon>
        <taxon>Cladosporium</taxon>
    </lineage>
</organism>
<dbReference type="GO" id="GO:0009277">
    <property type="term" value="C:fungal-type cell wall"/>
    <property type="evidence" value="ECO:0007669"/>
    <property type="project" value="UniProtKB-ARBA"/>
</dbReference>
<dbReference type="RefSeq" id="XP_069230197.1">
    <property type="nucleotide sequence ID" value="XM_069372893.1"/>
</dbReference>
<evidence type="ECO:0000256" key="2">
    <source>
        <dbReference type="ARBA" id="ARBA00008773"/>
    </source>
</evidence>
<keyword evidence="9" id="KW-0961">Cell wall biogenesis/degradation</keyword>
<keyword evidence="5 12" id="KW-0732">Signal</keyword>
<dbReference type="SUPFAM" id="SSF51445">
    <property type="entry name" value="(Trans)glycosidases"/>
    <property type="match status" value="1"/>
</dbReference>
<comment type="subcellular location">
    <subcellularLocation>
        <location evidence="1">Secreted</location>
        <location evidence="1">Cell wall</location>
    </subcellularLocation>
</comment>
<accession>A0AB34KTF2</accession>
<feature type="signal peptide" evidence="12">
    <location>
        <begin position="1"/>
        <end position="17"/>
    </location>
</feature>
<dbReference type="Proteomes" id="UP000803884">
    <property type="component" value="Unassembled WGS sequence"/>
</dbReference>
<dbReference type="Gene3D" id="3.20.20.80">
    <property type="entry name" value="Glycosidases"/>
    <property type="match status" value="1"/>
</dbReference>
<feature type="chain" id="PRO_5044240684" evidence="12">
    <location>
        <begin position="18"/>
        <end position="392"/>
    </location>
</feature>
<evidence type="ECO:0000256" key="12">
    <source>
        <dbReference type="SAM" id="SignalP"/>
    </source>
</evidence>
<comment type="caution">
    <text evidence="13">The sequence shown here is derived from an EMBL/GenBank/DDBJ whole genome shotgun (WGS) entry which is preliminary data.</text>
</comment>
<dbReference type="GO" id="GO:0005576">
    <property type="term" value="C:extracellular region"/>
    <property type="evidence" value="ECO:0007669"/>
    <property type="project" value="TreeGrafter"/>
</dbReference>
<dbReference type="Pfam" id="PF00332">
    <property type="entry name" value="Glyco_hydro_17"/>
    <property type="match status" value="1"/>
</dbReference>
<protein>
    <submittedName>
        <fullName evidence="13">Uncharacterized protein</fullName>
    </submittedName>
</protein>
<sequence length="392" mass="41171">MKAGLLSIAALSAVALAQPQHGAHRHRHAKKQAVEYVTEVSTVTAAANEVVYVDQYGNKINGQQAQATSAPAPAPAAYSAPPQEYQPPAPASSQAPAYSAPAYSAPAPSSTQAAQSAAPSSYSGDDSSSDDKSGHGISYSPYNADKSCKTKDQIDEDINALEGYTHIRMYGVDCDQVGPIVTAAKNKNMKVMAGIFNIHDVETEAKTLAQGVNGDWSAIEAVSVGNEGVNNGQYGVGDIKYAVDTAKSCLAAEGYDGPVVTVDTFIAIINNPGLCDVGDFVAANCHAFFDGGVTAEKSGKWVLDQAQRVSEACGGKRTVITEAGWPSKGSPNGEAVPSMENQKAAVQDLKDHFTGADMYLFTAYNGYWKDTSGDTYGVEHYWGVYGDCPSEQ</sequence>
<keyword evidence="7" id="KW-0325">Glycoprotein</keyword>
<dbReference type="PANTHER" id="PTHR16631:SF14">
    <property type="entry name" value="FAMILY 17 GLUCOSIDASE SCW10-RELATED"/>
    <property type="match status" value="1"/>
</dbReference>
<dbReference type="PANTHER" id="PTHR16631">
    <property type="entry name" value="GLUCAN 1,3-BETA-GLUCOSIDASE"/>
    <property type="match status" value="1"/>
</dbReference>
<proteinExistence type="inferred from homology"/>
<evidence type="ECO:0000256" key="3">
    <source>
        <dbReference type="ARBA" id="ARBA00022512"/>
    </source>
</evidence>
<keyword evidence="4" id="KW-0964">Secreted</keyword>
<dbReference type="InterPro" id="IPR000490">
    <property type="entry name" value="Glyco_hydro_17"/>
</dbReference>
<keyword evidence="8" id="KW-0326">Glycosidase</keyword>
<evidence type="ECO:0000256" key="10">
    <source>
        <dbReference type="RuleBase" id="RU004335"/>
    </source>
</evidence>
<evidence type="ECO:0000256" key="5">
    <source>
        <dbReference type="ARBA" id="ARBA00022729"/>
    </source>
</evidence>
<feature type="region of interest" description="Disordered" evidence="11">
    <location>
        <begin position="64"/>
        <end position="149"/>
    </location>
</feature>
<name>A0AB34KTF2_9PEZI</name>
<evidence type="ECO:0000256" key="7">
    <source>
        <dbReference type="ARBA" id="ARBA00023180"/>
    </source>
</evidence>
<evidence type="ECO:0000313" key="14">
    <source>
        <dbReference type="Proteomes" id="UP000803884"/>
    </source>
</evidence>
<dbReference type="InterPro" id="IPR017853">
    <property type="entry name" value="GH"/>
</dbReference>
<keyword evidence="3" id="KW-0134">Cell wall</keyword>
<evidence type="ECO:0000256" key="4">
    <source>
        <dbReference type="ARBA" id="ARBA00022525"/>
    </source>
</evidence>
<dbReference type="GO" id="GO:0009986">
    <property type="term" value="C:cell surface"/>
    <property type="evidence" value="ECO:0007669"/>
    <property type="project" value="TreeGrafter"/>
</dbReference>
<reference evidence="13 14" key="1">
    <citation type="journal article" date="2020" name="Microbiol. Resour. Announc.">
        <title>Draft Genome Sequence of a Cladosporium Species Isolated from the Mesophotic Ascidian Didemnum maculosum.</title>
        <authorList>
            <person name="Gioti A."/>
            <person name="Siaperas R."/>
            <person name="Nikolaivits E."/>
            <person name="Le Goff G."/>
            <person name="Ouazzani J."/>
            <person name="Kotoulas G."/>
            <person name="Topakas E."/>
        </authorList>
    </citation>
    <scope>NUCLEOTIDE SEQUENCE [LARGE SCALE GENOMIC DNA]</scope>
    <source>
        <strain evidence="13 14">TM138-S3</strain>
    </source>
</reference>